<dbReference type="EMBL" id="CP042997">
    <property type="protein sequence ID" value="QEH37806.1"/>
    <property type="molecule type" value="Genomic_DNA"/>
</dbReference>
<evidence type="ECO:0000256" key="1">
    <source>
        <dbReference type="SAM" id="MobiDB-lite"/>
    </source>
</evidence>
<keyword evidence="3" id="KW-1185">Reference proteome</keyword>
<evidence type="ECO:0000313" key="3">
    <source>
        <dbReference type="Proteomes" id="UP000324233"/>
    </source>
</evidence>
<accession>A0A5B9WB45</accession>
<gene>
    <name evidence="2" type="ORF">OJF2_63970</name>
</gene>
<name>A0A5B9WB45_9BACT</name>
<sequence>MMRMRFDAARVIEMAEWLGTLEAEDGRREDVAADLVAEAFQNLGWRVDRPDEAVVASRPSSAPTRVVIKSPFGRARVAPWQGWIHRSFGRLRGRGLAASDSIEVGVRTGLAFLLELARTWPASRSSRVDVAFSAVRTVRVRQAAEREPRPTLFLDVLAPGLGQGVVIGGSCRDLAIAAARGLWIPHREKRFGTLPSQSAVIVGDGSLGDEAATVDPAALDRTAQLVTELAFRWAKERVGNGPAPQADDDRRASRSSQNPG</sequence>
<evidence type="ECO:0000313" key="2">
    <source>
        <dbReference type="EMBL" id="QEH37806.1"/>
    </source>
</evidence>
<feature type="region of interest" description="Disordered" evidence="1">
    <location>
        <begin position="236"/>
        <end position="260"/>
    </location>
</feature>
<protein>
    <submittedName>
        <fullName evidence="2">Uncharacterized protein</fullName>
    </submittedName>
</protein>
<proteinExistence type="predicted"/>
<dbReference type="Proteomes" id="UP000324233">
    <property type="component" value="Chromosome"/>
</dbReference>
<organism evidence="2 3">
    <name type="scientific">Aquisphaera giovannonii</name>
    <dbReference type="NCBI Taxonomy" id="406548"/>
    <lineage>
        <taxon>Bacteria</taxon>
        <taxon>Pseudomonadati</taxon>
        <taxon>Planctomycetota</taxon>
        <taxon>Planctomycetia</taxon>
        <taxon>Isosphaerales</taxon>
        <taxon>Isosphaeraceae</taxon>
        <taxon>Aquisphaera</taxon>
    </lineage>
</organism>
<dbReference type="KEGG" id="agv:OJF2_63970"/>
<reference evidence="2 3" key="1">
    <citation type="submission" date="2019-08" db="EMBL/GenBank/DDBJ databases">
        <title>Deep-cultivation of Planctomycetes and their phenomic and genomic characterization uncovers novel biology.</title>
        <authorList>
            <person name="Wiegand S."/>
            <person name="Jogler M."/>
            <person name="Boedeker C."/>
            <person name="Pinto D."/>
            <person name="Vollmers J."/>
            <person name="Rivas-Marin E."/>
            <person name="Kohn T."/>
            <person name="Peeters S.H."/>
            <person name="Heuer A."/>
            <person name="Rast P."/>
            <person name="Oberbeckmann S."/>
            <person name="Bunk B."/>
            <person name="Jeske O."/>
            <person name="Meyerdierks A."/>
            <person name="Storesund J.E."/>
            <person name="Kallscheuer N."/>
            <person name="Luecker S."/>
            <person name="Lage O.M."/>
            <person name="Pohl T."/>
            <person name="Merkel B.J."/>
            <person name="Hornburger P."/>
            <person name="Mueller R.-W."/>
            <person name="Bruemmer F."/>
            <person name="Labrenz M."/>
            <person name="Spormann A.M."/>
            <person name="Op den Camp H."/>
            <person name="Overmann J."/>
            <person name="Amann R."/>
            <person name="Jetten M.S.M."/>
            <person name="Mascher T."/>
            <person name="Medema M.H."/>
            <person name="Devos D.P."/>
            <person name="Kaster A.-K."/>
            <person name="Ovreas L."/>
            <person name="Rohde M."/>
            <person name="Galperin M.Y."/>
            <person name="Jogler C."/>
        </authorList>
    </citation>
    <scope>NUCLEOTIDE SEQUENCE [LARGE SCALE GENOMIC DNA]</scope>
    <source>
        <strain evidence="2 3">OJF2</strain>
    </source>
</reference>
<dbReference type="AlphaFoldDB" id="A0A5B9WB45"/>